<dbReference type="AlphaFoldDB" id="A0A0A8Y0V3"/>
<sequence>MDLLSACRNDTKFYMISPFSLQSGAQTYSQCCWLVLVDAFHWQLACP</sequence>
<protein>
    <submittedName>
        <fullName evidence="1">Uncharacterized protein</fullName>
    </submittedName>
</protein>
<name>A0A0A8Y0V3_ARUDO</name>
<dbReference type="EMBL" id="GBRH01277911">
    <property type="protein sequence ID" value="JAD19984.1"/>
    <property type="molecule type" value="Transcribed_RNA"/>
</dbReference>
<reference evidence="1" key="1">
    <citation type="submission" date="2014-09" db="EMBL/GenBank/DDBJ databases">
        <authorList>
            <person name="Magalhaes I.L.F."/>
            <person name="Oliveira U."/>
            <person name="Santos F.R."/>
            <person name="Vidigal T.H.D.A."/>
            <person name="Brescovit A.D."/>
            <person name="Santos A.J."/>
        </authorList>
    </citation>
    <scope>NUCLEOTIDE SEQUENCE</scope>
    <source>
        <tissue evidence="1">Shoot tissue taken approximately 20 cm above the soil surface</tissue>
    </source>
</reference>
<evidence type="ECO:0000313" key="1">
    <source>
        <dbReference type="EMBL" id="JAD19984.1"/>
    </source>
</evidence>
<accession>A0A0A8Y0V3</accession>
<reference evidence="1" key="2">
    <citation type="journal article" date="2015" name="Data Brief">
        <title>Shoot transcriptome of the giant reed, Arundo donax.</title>
        <authorList>
            <person name="Barrero R.A."/>
            <person name="Guerrero F.D."/>
            <person name="Moolhuijzen P."/>
            <person name="Goolsby J.A."/>
            <person name="Tidwell J."/>
            <person name="Bellgard S.E."/>
            <person name="Bellgard M.I."/>
        </authorList>
    </citation>
    <scope>NUCLEOTIDE SEQUENCE</scope>
    <source>
        <tissue evidence="1">Shoot tissue taken approximately 20 cm above the soil surface</tissue>
    </source>
</reference>
<proteinExistence type="predicted"/>
<organism evidence="1">
    <name type="scientific">Arundo donax</name>
    <name type="common">Giant reed</name>
    <name type="synonym">Donax arundinaceus</name>
    <dbReference type="NCBI Taxonomy" id="35708"/>
    <lineage>
        <taxon>Eukaryota</taxon>
        <taxon>Viridiplantae</taxon>
        <taxon>Streptophyta</taxon>
        <taxon>Embryophyta</taxon>
        <taxon>Tracheophyta</taxon>
        <taxon>Spermatophyta</taxon>
        <taxon>Magnoliopsida</taxon>
        <taxon>Liliopsida</taxon>
        <taxon>Poales</taxon>
        <taxon>Poaceae</taxon>
        <taxon>PACMAD clade</taxon>
        <taxon>Arundinoideae</taxon>
        <taxon>Arundineae</taxon>
        <taxon>Arundo</taxon>
    </lineage>
</organism>